<dbReference type="EMBL" id="AP019860">
    <property type="protein sequence ID" value="BBM85356.1"/>
    <property type="molecule type" value="Genomic_DNA"/>
</dbReference>
<keyword evidence="3 5" id="KW-1133">Transmembrane helix</keyword>
<evidence type="ECO:0000313" key="8">
    <source>
        <dbReference type="Proteomes" id="UP000326354"/>
    </source>
</evidence>
<name>A0A5S9F440_UABAM</name>
<dbReference type="Proteomes" id="UP000326354">
    <property type="component" value="Chromosome"/>
</dbReference>
<evidence type="ECO:0000256" key="4">
    <source>
        <dbReference type="ARBA" id="ARBA00023136"/>
    </source>
</evidence>
<evidence type="ECO:0000313" key="7">
    <source>
        <dbReference type="EMBL" id="BBM85356.1"/>
    </source>
</evidence>
<dbReference type="AlphaFoldDB" id="A0A5S9F440"/>
<evidence type="ECO:0000259" key="6">
    <source>
        <dbReference type="Pfam" id="PF00137"/>
    </source>
</evidence>
<evidence type="ECO:0000256" key="3">
    <source>
        <dbReference type="ARBA" id="ARBA00022989"/>
    </source>
</evidence>
<accession>A0A5S9F440</accession>
<feature type="domain" description="V-ATPase proteolipid subunit C-like" evidence="6">
    <location>
        <begin position="8"/>
        <end position="66"/>
    </location>
</feature>
<keyword evidence="2 5" id="KW-0812">Transmembrane</keyword>
<evidence type="ECO:0000256" key="2">
    <source>
        <dbReference type="ARBA" id="ARBA00022692"/>
    </source>
</evidence>
<dbReference type="GO" id="GO:0015078">
    <property type="term" value="F:proton transmembrane transporter activity"/>
    <property type="evidence" value="ECO:0007669"/>
    <property type="project" value="InterPro"/>
</dbReference>
<reference evidence="7 8" key="1">
    <citation type="submission" date="2019-08" db="EMBL/GenBank/DDBJ databases">
        <title>Complete genome sequence of Candidatus Uab amorphum.</title>
        <authorList>
            <person name="Shiratori T."/>
            <person name="Suzuki S."/>
            <person name="Kakizawa Y."/>
            <person name="Ishida K."/>
        </authorList>
    </citation>
    <scope>NUCLEOTIDE SEQUENCE [LARGE SCALE GENOMIC DNA]</scope>
    <source>
        <strain evidence="7 8">SRT547</strain>
    </source>
</reference>
<organism evidence="7 8">
    <name type="scientific">Uabimicrobium amorphum</name>
    <dbReference type="NCBI Taxonomy" id="2596890"/>
    <lineage>
        <taxon>Bacteria</taxon>
        <taxon>Pseudomonadati</taxon>
        <taxon>Planctomycetota</taxon>
        <taxon>Candidatus Uabimicrobiia</taxon>
        <taxon>Candidatus Uabimicrobiales</taxon>
        <taxon>Candidatus Uabimicrobiaceae</taxon>
        <taxon>Candidatus Uabimicrobium</taxon>
    </lineage>
</organism>
<dbReference type="Pfam" id="PF00137">
    <property type="entry name" value="ATP-synt_C"/>
    <property type="match status" value="2"/>
</dbReference>
<feature type="transmembrane region" description="Helical" evidence="5">
    <location>
        <begin position="45"/>
        <end position="65"/>
    </location>
</feature>
<protein>
    <submittedName>
        <fullName evidence="7">V-type ATP synthase subunit K</fullName>
    </submittedName>
</protein>
<proteinExistence type="predicted"/>
<dbReference type="InterPro" id="IPR035921">
    <property type="entry name" value="F/V-ATP_Csub_sf"/>
</dbReference>
<dbReference type="InterPro" id="IPR002379">
    <property type="entry name" value="ATPase_proteolipid_c-like_dom"/>
</dbReference>
<dbReference type="SUPFAM" id="SSF81333">
    <property type="entry name" value="F1F0 ATP synthase subunit C"/>
    <property type="match status" value="2"/>
</dbReference>
<feature type="transmembrane region" description="Helical" evidence="5">
    <location>
        <begin position="7"/>
        <end position="33"/>
    </location>
</feature>
<keyword evidence="8" id="KW-1185">Reference proteome</keyword>
<dbReference type="GO" id="GO:0033177">
    <property type="term" value="C:proton-transporting two-sector ATPase complex, proton-transporting domain"/>
    <property type="evidence" value="ECO:0007669"/>
    <property type="project" value="InterPro"/>
</dbReference>
<dbReference type="RefSeq" id="WP_151969464.1">
    <property type="nucleotide sequence ID" value="NZ_AP019860.1"/>
</dbReference>
<dbReference type="Gene3D" id="1.20.120.610">
    <property type="entry name" value="lithium bound rotor ring of v- atpase"/>
    <property type="match status" value="1"/>
</dbReference>
<sequence length="140" mass="14214">MEEIIKWLGIISPMALGAIGSAIGCMIAGAGLAGALPRTKESHGGLIAMSAAPSSQTIYGLVLMMTLKGANGSGAQFLAIGLLCGVAIMISSVMQGRCCAAGIRATVEDKTVYGKCWIPVGVTESFAVFAMVFGMIALQA</sequence>
<dbReference type="PROSITE" id="PS51257">
    <property type="entry name" value="PROKAR_LIPOPROTEIN"/>
    <property type="match status" value="1"/>
</dbReference>
<keyword evidence="4 5" id="KW-0472">Membrane</keyword>
<feature type="transmembrane region" description="Helical" evidence="5">
    <location>
        <begin position="117"/>
        <end position="138"/>
    </location>
</feature>
<evidence type="ECO:0000256" key="5">
    <source>
        <dbReference type="SAM" id="Phobius"/>
    </source>
</evidence>
<evidence type="ECO:0000256" key="1">
    <source>
        <dbReference type="ARBA" id="ARBA00004141"/>
    </source>
</evidence>
<feature type="transmembrane region" description="Helical" evidence="5">
    <location>
        <begin position="77"/>
        <end position="97"/>
    </location>
</feature>
<dbReference type="OrthoDB" id="18947at2"/>
<feature type="domain" description="V-ATPase proteolipid subunit C-like" evidence="6">
    <location>
        <begin position="78"/>
        <end position="136"/>
    </location>
</feature>
<comment type="subcellular location">
    <subcellularLocation>
        <location evidence="1">Membrane</location>
        <topology evidence="1">Multi-pass membrane protein</topology>
    </subcellularLocation>
</comment>
<gene>
    <name evidence="7" type="ORF">UABAM_03722</name>
</gene>
<dbReference type="NCBIfam" id="NF007200">
    <property type="entry name" value="PRK09621.1"/>
    <property type="match status" value="1"/>
</dbReference>
<dbReference type="KEGG" id="uam:UABAM_03722"/>